<evidence type="ECO:0000256" key="6">
    <source>
        <dbReference type="ARBA" id="ARBA00023157"/>
    </source>
</evidence>
<evidence type="ECO:0000313" key="15">
    <source>
        <dbReference type="Proteomes" id="UP001159428"/>
    </source>
</evidence>
<dbReference type="InterPro" id="IPR016186">
    <property type="entry name" value="C-type_lectin-like/link_sf"/>
</dbReference>
<dbReference type="InterPro" id="IPR016187">
    <property type="entry name" value="CTDL_fold"/>
</dbReference>
<feature type="domain" description="C-type lectin" evidence="11">
    <location>
        <begin position="39"/>
        <end position="167"/>
    </location>
</feature>
<dbReference type="PROSITE" id="PS50261">
    <property type="entry name" value="G_PROTEIN_RECEP_F2_4"/>
    <property type="match status" value="1"/>
</dbReference>
<protein>
    <submittedName>
        <fullName evidence="14">Uncharacterized protein</fullName>
    </submittedName>
</protein>
<feature type="domain" description="G-protein coupled receptors family 2 profile 2" evidence="13">
    <location>
        <begin position="475"/>
        <end position="718"/>
    </location>
</feature>
<dbReference type="InterPro" id="IPR000832">
    <property type="entry name" value="GPCR_2_secretin-like"/>
</dbReference>
<feature type="compositionally biased region" description="Basic and acidic residues" evidence="8">
    <location>
        <begin position="799"/>
        <end position="840"/>
    </location>
</feature>
<evidence type="ECO:0000256" key="3">
    <source>
        <dbReference type="ARBA" id="ARBA00022692"/>
    </source>
</evidence>
<feature type="compositionally biased region" description="Basic and acidic residues" evidence="8">
    <location>
        <begin position="753"/>
        <end position="776"/>
    </location>
</feature>
<dbReference type="PROSITE" id="PS50221">
    <property type="entry name" value="GAIN_B"/>
    <property type="match status" value="1"/>
</dbReference>
<dbReference type="Proteomes" id="UP001159428">
    <property type="component" value="Unassembled WGS sequence"/>
</dbReference>
<dbReference type="PANTHER" id="PTHR12011">
    <property type="entry name" value="ADHESION G-PROTEIN COUPLED RECEPTOR"/>
    <property type="match status" value="1"/>
</dbReference>
<feature type="transmembrane region" description="Helical" evidence="9">
    <location>
        <begin position="581"/>
        <end position="601"/>
    </location>
</feature>
<keyword evidence="15" id="KW-1185">Reference proteome</keyword>
<feature type="transmembrane region" description="Helical" evidence="9">
    <location>
        <begin position="536"/>
        <end position="560"/>
    </location>
</feature>
<feature type="transmembrane region" description="Helical" evidence="9">
    <location>
        <begin position="665"/>
        <end position="688"/>
    </location>
</feature>
<keyword evidence="5 9" id="KW-0472">Membrane</keyword>
<dbReference type="InterPro" id="IPR000203">
    <property type="entry name" value="GPS"/>
</dbReference>
<name>A0AAU9XIR2_9CNID</name>
<feature type="domain" description="GAIN-B" evidence="12">
    <location>
        <begin position="305"/>
        <end position="465"/>
    </location>
</feature>
<dbReference type="Gene3D" id="1.20.1070.10">
    <property type="entry name" value="Rhodopsin 7-helix transmembrane proteins"/>
    <property type="match status" value="1"/>
</dbReference>
<dbReference type="EMBL" id="CALNXJ010000042">
    <property type="protein sequence ID" value="CAH3147098.1"/>
    <property type="molecule type" value="Genomic_DNA"/>
</dbReference>
<accession>A0AAU9XIR2</accession>
<comment type="similarity">
    <text evidence="2">Belongs to the G-protein coupled receptor 2 family. Adhesion G-protein coupled receptor (ADGR) subfamily.</text>
</comment>
<keyword evidence="6" id="KW-1015">Disulfide bond</keyword>
<dbReference type="GO" id="GO:0007166">
    <property type="term" value="P:cell surface receptor signaling pathway"/>
    <property type="evidence" value="ECO:0007669"/>
    <property type="project" value="InterPro"/>
</dbReference>
<evidence type="ECO:0000256" key="4">
    <source>
        <dbReference type="ARBA" id="ARBA00022989"/>
    </source>
</evidence>
<dbReference type="Gene3D" id="2.60.220.50">
    <property type="match status" value="1"/>
</dbReference>
<dbReference type="InterPro" id="IPR057244">
    <property type="entry name" value="GAIN_B"/>
</dbReference>
<dbReference type="InterPro" id="IPR046338">
    <property type="entry name" value="GAIN_dom_sf"/>
</dbReference>
<dbReference type="SMART" id="SM00034">
    <property type="entry name" value="CLECT"/>
    <property type="match status" value="1"/>
</dbReference>
<feature type="transmembrane region" description="Helical" evidence="9">
    <location>
        <begin position="477"/>
        <end position="503"/>
    </location>
</feature>
<feature type="region of interest" description="Disordered" evidence="8">
    <location>
        <begin position="741"/>
        <end position="840"/>
    </location>
</feature>
<evidence type="ECO:0000259" key="12">
    <source>
        <dbReference type="PROSITE" id="PS50221"/>
    </source>
</evidence>
<dbReference type="CDD" id="cd00037">
    <property type="entry name" value="CLECT"/>
    <property type="match status" value="1"/>
</dbReference>
<feature type="compositionally biased region" description="Polar residues" evidence="8">
    <location>
        <begin position="741"/>
        <end position="751"/>
    </location>
</feature>
<dbReference type="GO" id="GO:0005886">
    <property type="term" value="C:plasma membrane"/>
    <property type="evidence" value="ECO:0007669"/>
    <property type="project" value="TreeGrafter"/>
</dbReference>
<organism evidence="14 15">
    <name type="scientific">Pocillopora meandrina</name>
    <dbReference type="NCBI Taxonomy" id="46732"/>
    <lineage>
        <taxon>Eukaryota</taxon>
        <taxon>Metazoa</taxon>
        <taxon>Cnidaria</taxon>
        <taxon>Anthozoa</taxon>
        <taxon>Hexacorallia</taxon>
        <taxon>Scleractinia</taxon>
        <taxon>Astrocoeniina</taxon>
        <taxon>Pocilloporidae</taxon>
        <taxon>Pocillopora</taxon>
    </lineage>
</organism>
<keyword evidence="3 9" id="KW-0812">Transmembrane</keyword>
<dbReference type="PANTHER" id="PTHR12011:SF347">
    <property type="entry name" value="FI21270P1-RELATED"/>
    <property type="match status" value="1"/>
</dbReference>
<keyword evidence="4 9" id="KW-1133">Transmembrane helix</keyword>
<dbReference type="PROSITE" id="PS50041">
    <property type="entry name" value="C_TYPE_LECTIN_2"/>
    <property type="match status" value="1"/>
</dbReference>
<evidence type="ECO:0000256" key="2">
    <source>
        <dbReference type="ARBA" id="ARBA00007343"/>
    </source>
</evidence>
<dbReference type="SMART" id="SM00303">
    <property type="entry name" value="GPS"/>
    <property type="match status" value="1"/>
</dbReference>
<evidence type="ECO:0000256" key="10">
    <source>
        <dbReference type="SAM" id="SignalP"/>
    </source>
</evidence>
<proteinExistence type="inferred from homology"/>
<feature type="transmembrane region" description="Helical" evidence="9">
    <location>
        <begin position="621"/>
        <end position="644"/>
    </location>
</feature>
<dbReference type="SUPFAM" id="SSF56436">
    <property type="entry name" value="C-type lectin-like"/>
    <property type="match status" value="1"/>
</dbReference>
<feature type="compositionally biased region" description="Polar residues" evidence="8">
    <location>
        <begin position="176"/>
        <end position="201"/>
    </location>
</feature>
<dbReference type="InterPro" id="IPR001304">
    <property type="entry name" value="C-type_lectin-like"/>
</dbReference>
<dbReference type="InterPro" id="IPR017981">
    <property type="entry name" value="GPCR_2-like_7TM"/>
</dbReference>
<dbReference type="PRINTS" id="PR00249">
    <property type="entry name" value="GPCRSECRETIN"/>
</dbReference>
<evidence type="ECO:0000256" key="9">
    <source>
        <dbReference type="SAM" id="Phobius"/>
    </source>
</evidence>
<evidence type="ECO:0000259" key="13">
    <source>
        <dbReference type="PROSITE" id="PS50261"/>
    </source>
</evidence>
<comment type="caution">
    <text evidence="14">The sequence shown here is derived from an EMBL/GenBank/DDBJ whole genome shotgun (WGS) entry which is preliminary data.</text>
</comment>
<evidence type="ECO:0000256" key="1">
    <source>
        <dbReference type="ARBA" id="ARBA00004141"/>
    </source>
</evidence>
<dbReference type="Gene3D" id="3.10.100.10">
    <property type="entry name" value="Mannose-Binding Protein A, subunit A"/>
    <property type="match status" value="1"/>
</dbReference>
<feature type="transmembrane region" description="Helical" evidence="9">
    <location>
        <begin position="510"/>
        <end position="530"/>
    </location>
</feature>
<dbReference type="Pfam" id="PF00002">
    <property type="entry name" value="7tm_2"/>
    <property type="match status" value="1"/>
</dbReference>
<reference evidence="14 15" key="1">
    <citation type="submission" date="2022-05" db="EMBL/GenBank/DDBJ databases">
        <authorList>
            <consortium name="Genoscope - CEA"/>
            <person name="William W."/>
        </authorList>
    </citation>
    <scope>NUCLEOTIDE SEQUENCE [LARGE SCALE GENOMIC DNA]</scope>
</reference>
<gene>
    <name evidence="14" type="ORF">PMEA_00023282</name>
</gene>
<feature type="compositionally biased region" description="Low complexity" evidence="8">
    <location>
        <begin position="779"/>
        <end position="798"/>
    </location>
</feature>
<keyword evidence="7" id="KW-0325">Glycoprotein</keyword>
<dbReference type="SUPFAM" id="SSF81321">
    <property type="entry name" value="Family A G protein-coupled receptor-like"/>
    <property type="match status" value="1"/>
</dbReference>
<keyword evidence="10" id="KW-0732">Signal</keyword>
<feature type="region of interest" description="Disordered" evidence="8">
    <location>
        <begin position="173"/>
        <end position="208"/>
    </location>
</feature>
<feature type="transmembrane region" description="Helical" evidence="9">
    <location>
        <begin position="694"/>
        <end position="717"/>
    </location>
</feature>
<evidence type="ECO:0000259" key="11">
    <source>
        <dbReference type="PROSITE" id="PS50041"/>
    </source>
</evidence>
<sequence>MTGFLFLTKTLSTTIVMLVVCYGQTSSNQADCQDKWTLNDSSCYYVYTAVDRKLGFWNAVRWCRQRNGSLTSVLSDKENDFLHHLINNTNLRPKETFYIGLHRNCKSNLMGWVDKQPYNYTNWYHSQDPACYDEGSKNETGRRCAYYNHVHKWQIDYCKTVRLFICKRPKKVEEQPSPTSGVRNTNVSEHSQSSTLSPTIASETSTETSTLQFNVQDTLKKLDEALKSLEGVSLNQSTAERNLKELGTVLDSVVNPVGKAQPSLSLDQISQVVQMSEKIGELLVRGLMRGEGGVTEPKSIQINTESLVLAVDMLPPVSSENSAEAVSFPKDAEQTNNINLPSSLIWRAQDQDGVSIVSLLLSDISVTADPQARKVMDSGIMSSTILFNNGSRFNNLSHPVVINLSAVSKVNTDGVRKCVYLDVTTDPPVWSSSGCVVYEVSSSHTECHCYHMTSFAVLMDVHGAYEGDTISEEHKTILSIVSIVGCLIALVCYIILLFAFFFLRRRTETLNIHINLAAAEVFAIFVFLIAYPGARIKAVCYAFAVLLHYFQLAAFFWMMVEGINLLRGMVKVFRVTSKVRTYFLFAWGAPAVVVAVTASISRHQYVRDNFCWISHQVIWSFAGPVAFILLVNVIALIVAIKTVVQRARYKERSPKMSALELEMRAAFKTLVILVPLLGVTWLLGFISIHNTSLVFQYLFAVLNSMQGLYFLIAQYWFDDEIKKNAHRASNRVKRLFSLTGTRSSSPWTVPSNVDKEQRGNRSDMKNQRQRPPHQDINHQQLDYNQNKNLKQQQEQKQTTNKEHFDAITHKQQHSDKDFPNDKEETAGKMAEKEHSTDTYL</sequence>
<evidence type="ECO:0000256" key="8">
    <source>
        <dbReference type="SAM" id="MobiDB-lite"/>
    </source>
</evidence>
<dbReference type="GO" id="GO:0004930">
    <property type="term" value="F:G protein-coupled receptor activity"/>
    <property type="evidence" value="ECO:0007669"/>
    <property type="project" value="InterPro"/>
</dbReference>
<comment type="subcellular location">
    <subcellularLocation>
        <location evidence="1">Membrane</location>
        <topology evidence="1">Multi-pass membrane protein</topology>
    </subcellularLocation>
</comment>
<feature type="signal peptide" evidence="10">
    <location>
        <begin position="1"/>
        <end position="23"/>
    </location>
</feature>
<dbReference type="Pfam" id="PF01825">
    <property type="entry name" value="GPS"/>
    <property type="match status" value="1"/>
</dbReference>
<evidence type="ECO:0000256" key="5">
    <source>
        <dbReference type="ARBA" id="ARBA00023136"/>
    </source>
</evidence>
<dbReference type="FunFam" id="1.20.1070.10:FF:000058">
    <property type="entry name" value="Adhesion G protein-coupled receptor F5"/>
    <property type="match status" value="1"/>
</dbReference>
<dbReference type="Pfam" id="PF00059">
    <property type="entry name" value="Lectin_C"/>
    <property type="match status" value="1"/>
</dbReference>
<feature type="chain" id="PRO_5043818556" evidence="10">
    <location>
        <begin position="24"/>
        <end position="840"/>
    </location>
</feature>
<evidence type="ECO:0000256" key="7">
    <source>
        <dbReference type="ARBA" id="ARBA00023180"/>
    </source>
</evidence>
<evidence type="ECO:0000313" key="14">
    <source>
        <dbReference type="EMBL" id="CAH3147098.1"/>
    </source>
</evidence>
<dbReference type="AlphaFoldDB" id="A0AAU9XIR2"/>